<evidence type="ECO:0000313" key="3">
    <source>
        <dbReference type="Proteomes" id="UP000580474"/>
    </source>
</evidence>
<sequence length="86" mass="9735">MFPLILDNAGAIIRRRATRHNGGSRSSDEDTVSSAPAVHEQPFREQEWMHPNGRGTPLFQPIHSTRTGRKECPFFLRIFLAGFAFP</sequence>
<evidence type="ECO:0000256" key="1">
    <source>
        <dbReference type="SAM" id="MobiDB-lite"/>
    </source>
</evidence>
<keyword evidence="3" id="KW-1185">Reference proteome</keyword>
<feature type="region of interest" description="Disordered" evidence="1">
    <location>
        <begin position="15"/>
        <end position="63"/>
    </location>
</feature>
<evidence type="ECO:0000313" key="2">
    <source>
        <dbReference type="EMBL" id="MBB5068663.1"/>
    </source>
</evidence>
<name>A0A840NEF7_9PSEU</name>
<dbReference type="Proteomes" id="UP000580474">
    <property type="component" value="Unassembled WGS sequence"/>
</dbReference>
<dbReference type="AlphaFoldDB" id="A0A840NEF7"/>
<gene>
    <name evidence="2" type="ORF">BJ969_001751</name>
</gene>
<comment type="caution">
    <text evidence="2">The sequence shown here is derived from an EMBL/GenBank/DDBJ whole genome shotgun (WGS) entry which is preliminary data.</text>
</comment>
<proteinExistence type="predicted"/>
<organism evidence="2 3">
    <name type="scientific">Saccharopolyspora gloriosae</name>
    <dbReference type="NCBI Taxonomy" id="455344"/>
    <lineage>
        <taxon>Bacteria</taxon>
        <taxon>Bacillati</taxon>
        <taxon>Actinomycetota</taxon>
        <taxon>Actinomycetes</taxon>
        <taxon>Pseudonocardiales</taxon>
        <taxon>Pseudonocardiaceae</taxon>
        <taxon>Saccharopolyspora</taxon>
    </lineage>
</organism>
<protein>
    <submittedName>
        <fullName evidence="2">Uncharacterized protein</fullName>
    </submittedName>
</protein>
<dbReference type="EMBL" id="JACHIV010000001">
    <property type="protein sequence ID" value="MBB5068663.1"/>
    <property type="molecule type" value="Genomic_DNA"/>
</dbReference>
<reference evidence="2 3" key="1">
    <citation type="submission" date="2020-08" db="EMBL/GenBank/DDBJ databases">
        <title>Sequencing the genomes of 1000 actinobacteria strains.</title>
        <authorList>
            <person name="Klenk H.-P."/>
        </authorList>
    </citation>
    <scope>NUCLEOTIDE SEQUENCE [LARGE SCALE GENOMIC DNA]</scope>
    <source>
        <strain evidence="2 3">DSM 45582</strain>
    </source>
</reference>
<accession>A0A840NEF7</accession>